<reference evidence="6 7" key="1">
    <citation type="submission" date="2019-11" db="EMBL/GenBank/DDBJ databases">
        <title>Nocardia sp. nov. CT2-14 isolated from soil.</title>
        <authorList>
            <person name="Kanchanasin P."/>
            <person name="Tanasupawat S."/>
            <person name="Yuki M."/>
            <person name="Kudo T."/>
        </authorList>
    </citation>
    <scope>NUCLEOTIDE SEQUENCE [LARGE SCALE GENOMIC DNA]</scope>
    <source>
        <strain evidence="6 7">CT2-14</strain>
    </source>
</reference>
<keyword evidence="7" id="KW-1185">Reference proteome</keyword>
<evidence type="ECO:0000256" key="2">
    <source>
        <dbReference type="ARBA" id="ARBA00022692"/>
    </source>
</evidence>
<comment type="subcellular location">
    <subcellularLocation>
        <location evidence="1">Membrane</location>
        <topology evidence="1">Single-pass membrane protein</topology>
    </subcellularLocation>
</comment>
<organism evidence="6 7">
    <name type="scientific">Nocardia aurantiaca</name>
    <dbReference type="NCBI Taxonomy" id="2675850"/>
    <lineage>
        <taxon>Bacteria</taxon>
        <taxon>Bacillati</taxon>
        <taxon>Actinomycetota</taxon>
        <taxon>Actinomycetes</taxon>
        <taxon>Mycobacteriales</taxon>
        <taxon>Nocardiaceae</taxon>
        <taxon>Nocardia</taxon>
    </lineage>
</organism>
<gene>
    <name evidence="6" type="ORF">GLP40_19745</name>
</gene>
<name>A0A6I3L383_9NOCA</name>
<keyword evidence="3 5" id="KW-1133">Transmembrane helix</keyword>
<dbReference type="AlphaFoldDB" id="A0A6I3L383"/>
<keyword evidence="2 5" id="KW-0812">Transmembrane</keyword>
<dbReference type="SUPFAM" id="SSF55486">
    <property type="entry name" value="Metalloproteases ('zincins'), catalytic domain"/>
    <property type="match status" value="1"/>
</dbReference>
<evidence type="ECO:0008006" key="8">
    <source>
        <dbReference type="Google" id="ProtNLM"/>
    </source>
</evidence>
<comment type="caution">
    <text evidence="6">The sequence shown here is derived from an EMBL/GenBank/DDBJ whole genome shotgun (WGS) entry which is preliminary data.</text>
</comment>
<evidence type="ECO:0000256" key="3">
    <source>
        <dbReference type="ARBA" id="ARBA00022989"/>
    </source>
</evidence>
<dbReference type="RefSeq" id="WP_154789457.1">
    <property type="nucleotide sequence ID" value="NZ_WMBB01000009.1"/>
</dbReference>
<feature type="transmembrane region" description="Helical" evidence="5">
    <location>
        <begin position="25"/>
        <end position="45"/>
    </location>
</feature>
<dbReference type="InterPro" id="IPR007343">
    <property type="entry name" value="Uncharacterised_pept_Zn_put"/>
</dbReference>
<accession>A0A6I3L383</accession>
<evidence type="ECO:0000313" key="6">
    <source>
        <dbReference type="EMBL" id="MTE14996.1"/>
    </source>
</evidence>
<dbReference type="GO" id="GO:0016020">
    <property type="term" value="C:membrane"/>
    <property type="evidence" value="ECO:0007669"/>
    <property type="project" value="UniProtKB-SubCell"/>
</dbReference>
<dbReference type="PANTHER" id="PTHR30168">
    <property type="entry name" value="PUTATIVE MEMBRANE PROTEIN YPFJ"/>
    <property type="match status" value="1"/>
</dbReference>
<evidence type="ECO:0000313" key="7">
    <source>
        <dbReference type="Proteomes" id="UP000432464"/>
    </source>
</evidence>
<keyword evidence="4 5" id="KW-0472">Membrane</keyword>
<evidence type="ECO:0000256" key="4">
    <source>
        <dbReference type="ARBA" id="ARBA00023136"/>
    </source>
</evidence>
<protein>
    <recommendedName>
        <fullName evidence="8">Metalloprotease</fullName>
    </recommendedName>
</protein>
<dbReference type="PANTHER" id="PTHR30168:SF0">
    <property type="entry name" value="INNER MEMBRANE PROTEIN"/>
    <property type="match status" value="1"/>
</dbReference>
<dbReference type="Proteomes" id="UP000432464">
    <property type="component" value="Unassembled WGS sequence"/>
</dbReference>
<evidence type="ECO:0000256" key="1">
    <source>
        <dbReference type="ARBA" id="ARBA00004167"/>
    </source>
</evidence>
<dbReference type="Pfam" id="PF04228">
    <property type="entry name" value="Zn_peptidase"/>
    <property type="match status" value="1"/>
</dbReference>
<evidence type="ECO:0000256" key="5">
    <source>
        <dbReference type="SAM" id="Phobius"/>
    </source>
</evidence>
<proteinExistence type="predicted"/>
<sequence>MTFNEGMQIDPDAVSSRGPGMGGKLVLGGGAGGILVLVLALLFGGDPSSLLGQLTGSQPSTNPATVAGTPSHCKTGADANRYADCRVALTAQSLNAVWAGQLSAQTGTTFVKPQVVLFSGSTSTGCGQASSAVGPFYCPADRTAYFDVSFFQELVDRFGSSGGPLAQEYVVAHEFGHHIQNLLGDINRAQRDPQGATSGAVRTELQADCYAGVWAYHADKLPAPGSTIPFLKPLTDNDIRDALSAASAVGDDHIQKAATGRVNPEAWTHGSSEERQKWFLTGYKSGQVKACDTFSARDLGNPPALR</sequence>
<dbReference type="EMBL" id="WMBB01000009">
    <property type="protein sequence ID" value="MTE14996.1"/>
    <property type="molecule type" value="Genomic_DNA"/>
</dbReference>